<keyword evidence="3 4" id="KW-0732">Signal</keyword>
<dbReference type="GO" id="GO:0008254">
    <property type="term" value="F:3'-nucleotidase activity"/>
    <property type="evidence" value="ECO:0007669"/>
    <property type="project" value="UniProtKB-EC"/>
</dbReference>
<protein>
    <submittedName>
        <fullName evidence="7">2',3'-cyclic-nucleotide 2'-phosphodiesterase/3'-nucleotidase/5'-nucleotidase</fullName>
        <ecNumber evidence="7">3.1.3.5</ecNumber>
        <ecNumber evidence="7">3.1.3.6</ecNumber>
        <ecNumber evidence="7">3.1.4.16</ecNumber>
    </submittedName>
</protein>
<keyword evidence="2" id="KW-0964">Secreted</keyword>
<evidence type="ECO:0000256" key="3">
    <source>
        <dbReference type="ARBA" id="ARBA00022729"/>
    </source>
</evidence>
<dbReference type="EMBL" id="JACHHE010000002">
    <property type="protein sequence ID" value="MBB5179411.1"/>
    <property type="molecule type" value="Genomic_DNA"/>
</dbReference>
<proteinExistence type="inferred from homology"/>
<dbReference type="OrthoDB" id="9801679at2"/>
<dbReference type="PROSITE" id="PS00785">
    <property type="entry name" value="5_NUCLEOTIDASE_1"/>
    <property type="match status" value="1"/>
</dbReference>
<dbReference type="GO" id="GO:0000166">
    <property type="term" value="F:nucleotide binding"/>
    <property type="evidence" value="ECO:0007669"/>
    <property type="project" value="UniProtKB-KW"/>
</dbReference>
<dbReference type="Pfam" id="PF02872">
    <property type="entry name" value="5_nucleotid_C"/>
    <property type="match status" value="1"/>
</dbReference>
<organism evidence="7 8">
    <name type="scientific">Planococcus koreensis</name>
    <dbReference type="NCBI Taxonomy" id="112331"/>
    <lineage>
        <taxon>Bacteria</taxon>
        <taxon>Bacillati</taxon>
        <taxon>Bacillota</taxon>
        <taxon>Bacilli</taxon>
        <taxon>Bacillales</taxon>
        <taxon>Caryophanaceae</taxon>
        <taxon>Planococcus</taxon>
    </lineage>
</organism>
<dbReference type="InterPro" id="IPR004843">
    <property type="entry name" value="Calcineurin-like_PHP"/>
</dbReference>
<dbReference type="FunFam" id="3.90.780.10:FF:000004">
    <property type="entry name" value="UDP-sugar hydrolase, putative"/>
    <property type="match status" value="1"/>
</dbReference>
<dbReference type="GO" id="GO:0008663">
    <property type="term" value="F:2',3'-cyclic-nucleotide 2'-phosphodiesterase activity"/>
    <property type="evidence" value="ECO:0007669"/>
    <property type="project" value="UniProtKB-EC"/>
</dbReference>
<dbReference type="Gene3D" id="3.90.780.10">
    <property type="entry name" value="5'-Nucleotidase, C-terminal domain"/>
    <property type="match status" value="1"/>
</dbReference>
<dbReference type="Proteomes" id="UP000525923">
    <property type="component" value="Unassembled WGS sequence"/>
</dbReference>
<evidence type="ECO:0000313" key="7">
    <source>
        <dbReference type="EMBL" id="MBB5179411.1"/>
    </source>
</evidence>
<dbReference type="PRINTS" id="PR01607">
    <property type="entry name" value="APYRASEFAMLY"/>
</dbReference>
<accession>A0A7W8FSV2</accession>
<dbReference type="PANTHER" id="PTHR11575:SF24">
    <property type="entry name" value="5'-NUCLEOTIDASE"/>
    <property type="match status" value="1"/>
</dbReference>
<sequence length="733" mass="78738">MKGKIFKTAIAVAMTASVIGVQAPGNAQAAEGDFELTIMHTNDTHANLDQVAKRAGIVNDIRSKKPNNLLLDAGDVFSGTLYFNTFQGQADAEMMNLMGYDAMTFGNHEFDLGASDGHEALDEFMFASDFPFVSANVDFSQNPFIQDYQNAEYTRVFEDGEVYNGIIKEIDGEEVGIFGLTTEETVDISSPGDVTFSNYIEAAEGAVAAFEAEGVDKIIALTHIGFNDSAKYDNDLTLAAEVPGIDVIVGGHTHTKVTPPVVVENGDPIVIVQANEYGKFLGQLDVTFDDAGVITSHTGTLHDVAATQLTPDAEVAAALKPYSDEIAAIKTQPTGAESKVALNGGRSQTPGDGVGVRSSETNLGNLITDGMLAKAKTVDAETVIAVQNGGGIRASIDAGPITYGEVLTTLPFGNSLAIMDLTGAELKTALEHSVSEYPNELGSFLHVAGMKFTFDPTKAAGSRVTSVSVNEGGTFTALDTAKNYKVATNTFVAAGGDGYTSFGAAYKDGRVSEPGFTDFDMFVDHITSLTEVNPAVEGRITIGASEEPAEFPFTDVDTEGWAYTYIKDLFDRGIINGTTETTFSPKQDLPRWQAVTLMVRTLGLETENAPKSKFTDIGNLPPERQAEINAAYAAGLIKGATDTKFNPNAKISRDHFALIMNRMYEKDNGEYKYTNVAPFKDISKLDAETKKAITMLYDFKIVEGYENNYMPAKLTSREETAKVFSLYLPYAAK</sequence>
<evidence type="ECO:0000256" key="4">
    <source>
        <dbReference type="RuleBase" id="RU362119"/>
    </source>
</evidence>
<keyword evidence="4 7" id="KW-0378">Hydrolase</keyword>
<dbReference type="Pfam" id="PF00149">
    <property type="entry name" value="Metallophos"/>
    <property type="match status" value="1"/>
</dbReference>
<dbReference type="PROSITE" id="PS51272">
    <property type="entry name" value="SLH"/>
    <property type="match status" value="2"/>
</dbReference>
<dbReference type="InterPro" id="IPR029052">
    <property type="entry name" value="Metallo-depent_PP-like"/>
</dbReference>
<comment type="similarity">
    <text evidence="4">Belongs to the 5'-nucleotidase family.</text>
</comment>
<dbReference type="GO" id="GO:0008253">
    <property type="term" value="F:5'-nucleotidase activity"/>
    <property type="evidence" value="ECO:0007669"/>
    <property type="project" value="UniProtKB-EC"/>
</dbReference>
<dbReference type="PANTHER" id="PTHR11575">
    <property type="entry name" value="5'-NUCLEOTIDASE-RELATED"/>
    <property type="match status" value="1"/>
</dbReference>
<dbReference type="InterPro" id="IPR006146">
    <property type="entry name" value="5'-Nucleotdase_CS"/>
</dbReference>
<keyword evidence="8" id="KW-1185">Reference proteome</keyword>
<dbReference type="SUPFAM" id="SSF56300">
    <property type="entry name" value="Metallo-dependent phosphatases"/>
    <property type="match status" value="1"/>
</dbReference>
<dbReference type="InterPro" id="IPR008334">
    <property type="entry name" value="5'-Nucleotdase_C"/>
</dbReference>
<dbReference type="GO" id="GO:0046872">
    <property type="term" value="F:metal ion binding"/>
    <property type="evidence" value="ECO:0007669"/>
    <property type="project" value="InterPro"/>
</dbReference>
<evidence type="ECO:0000256" key="1">
    <source>
        <dbReference type="ARBA" id="ARBA00004613"/>
    </source>
</evidence>
<gene>
    <name evidence="7" type="ORF">HNQ44_000835</name>
</gene>
<dbReference type="RefSeq" id="WP_135501616.1">
    <property type="nucleotide sequence ID" value="NZ_JACHHE010000002.1"/>
</dbReference>
<dbReference type="GO" id="GO:0005576">
    <property type="term" value="C:extracellular region"/>
    <property type="evidence" value="ECO:0007669"/>
    <property type="project" value="UniProtKB-SubCell"/>
</dbReference>
<dbReference type="Pfam" id="PF00395">
    <property type="entry name" value="SLH"/>
    <property type="match status" value="3"/>
</dbReference>
<evidence type="ECO:0000313" key="8">
    <source>
        <dbReference type="Proteomes" id="UP000525923"/>
    </source>
</evidence>
<evidence type="ECO:0000259" key="6">
    <source>
        <dbReference type="PROSITE" id="PS51272"/>
    </source>
</evidence>
<feature type="chain" id="PRO_5031598613" evidence="4">
    <location>
        <begin position="30"/>
        <end position="733"/>
    </location>
</feature>
<dbReference type="SUPFAM" id="SSF55816">
    <property type="entry name" value="5'-nucleotidase (syn. UDP-sugar hydrolase), C-terminal domain"/>
    <property type="match status" value="1"/>
</dbReference>
<feature type="domain" description="SLH" evidence="6">
    <location>
        <begin position="614"/>
        <end position="674"/>
    </location>
</feature>
<evidence type="ECO:0000256" key="5">
    <source>
        <dbReference type="SAM" id="MobiDB-lite"/>
    </source>
</evidence>
<dbReference type="AlphaFoldDB" id="A0A7W8FSV2"/>
<dbReference type="InterPro" id="IPR036907">
    <property type="entry name" value="5'-Nucleotdase_C_sf"/>
</dbReference>
<name>A0A7W8FSV2_9BACL</name>
<feature type="region of interest" description="Disordered" evidence="5">
    <location>
        <begin position="337"/>
        <end position="358"/>
    </location>
</feature>
<keyword evidence="4" id="KW-0547">Nucleotide-binding</keyword>
<dbReference type="Gene3D" id="3.60.21.10">
    <property type="match status" value="1"/>
</dbReference>
<feature type="domain" description="SLH" evidence="6">
    <location>
        <begin position="549"/>
        <end position="612"/>
    </location>
</feature>
<feature type="signal peptide" evidence="4">
    <location>
        <begin position="1"/>
        <end position="29"/>
    </location>
</feature>
<dbReference type="GO" id="GO:0009166">
    <property type="term" value="P:nucleotide catabolic process"/>
    <property type="evidence" value="ECO:0007669"/>
    <property type="project" value="InterPro"/>
</dbReference>
<dbReference type="EC" id="3.1.4.16" evidence="7"/>
<reference evidence="7 8" key="1">
    <citation type="submission" date="2020-08" db="EMBL/GenBank/DDBJ databases">
        <title>Genomic Encyclopedia of Type Strains, Phase IV (KMG-IV): sequencing the most valuable type-strain genomes for metagenomic binning, comparative biology and taxonomic classification.</title>
        <authorList>
            <person name="Goeker M."/>
        </authorList>
    </citation>
    <scope>NUCLEOTIDE SEQUENCE [LARGE SCALE GENOMIC DNA]</scope>
    <source>
        <strain evidence="7 8">DSM 15895</strain>
    </source>
</reference>
<dbReference type="InterPro" id="IPR006179">
    <property type="entry name" value="5_nucleotidase/apyrase"/>
</dbReference>
<dbReference type="EC" id="3.1.3.5" evidence="7"/>
<comment type="subcellular location">
    <subcellularLocation>
        <location evidence="1">Secreted</location>
    </subcellularLocation>
</comment>
<evidence type="ECO:0000256" key="2">
    <source>
        <dbReference type="ARBA" id="ARBA00022525"/>
    </source>
</evidence>
<dbReference type="EC" id="3.1.3.6" evidence="7"/>
<comment type="caution">
    <text evidence="7">The sequence shown here is derived from an EMBL/GenBank/DDBJ whole genome shotgun (WGS) entry which is preliminary data.</text>
</comment>
<dbReference type="InterPro" id="IPR001119">
    <property type="entry name" value="SLH_dom"/>
</dbReference>